<dbReference type="SUPFAM" id="SSF47406">
    <property type="entry name" value="SinR repressor dimerisation domain-like"/>
    <property type="match status" value="1"/>
</dbReference>
<evidence type="ECO:0000259" key="3">
    <source>
        <dbReference type="PROSITE" id="PS51500"/>
    </source>
</evidence>
<comment type="caution">
    <text evidence="4">The sequence shown here is derived from an EMBL/GenBank/DDBJ whole genome shotgun (WGS) entry which is preliminary data.</text>
</comment>
<protein>
    <submittedName>
        <fullName evidence="4">Helix-turn-helix domain-containing protein</fullName>
    </submittedName>
</protein>
<dbReference type="Proteomes" id="UP001596142">
    <property type="component" value="Unassembled WGS sequence"/>
</dbReference>
<evidence type="ECO:0000256" key="1">
    <source>
        <dbReference type="ARBA" id="ARBA00023125"/>
    </source>
</evidence>
<sequence>MIGEKIKVRRKEKGLTLSELANRTKVSKSYLSYIERDLKKNPSIDVLKKLSSVLDLSIEELINEQELYNEHSGEHLDEEWLQLLQQAIKSGITKEEFKQFQDFVKYKAWSNEKDKG</sequence>
<dbReference type="CDD" id="cd00093">
    <property type="entry name" value="HTH_XRE"/>
    <property type="match status" value="1"/>
</dbReference>
<dbReference type="EMBL" id="JBHSOZ010000004">
    <property type="protein sequence ID" value="MFC5713170.1"/>
    <property type="molecule type" value="Genomic_DNA"/>
</dbReference>
<dbReference type="SMART" id="SM00530">
    <property type="entry name" value="HTH_XRE"/>
    <property type="match status" value="1"/>
</dbReference>
<dbReference type="InterPro" id="IPR050807">
    <property type="entry name" value="TransReg_Diox_bact_type"/>
</dbReference>
<dbReference type="Pfam" id="PF01381">
    <property type="entry name" value="HTH_3"/>
    <property type="match status" value="1"/>
</dbReference>
<evidence type="ECO:0000313" key="4">
    <source>
        <dbReference type="EMBL" id="MFC5713170.1"/>
    </source>
</evidence>
<keyword evidence="5" id="KW-1185">Reference proteome</keyword>
<dbReference type="Pfam" id="PF08671">
    <property type="entry name" value="SinI"/>
    <property type="match status" value="1"/>
</dbReference>
<evidence type="ECO:0000259" key="2">
    <source>
        <dbReference type="PROSITE" id="PS50943"/>
    </source>
</evidence>
<dbReference type="SUPFAM" id="SSF47413">
    <property type="entry name" value="lambda repressor-like DNA-binding domains"/>
    <property type="match status" value="1"/>
</dbReference>
<dbReference type="PROSITE" id="PS50943">
    <property type="entry name" value="HTH_CROC1"/>
    <property type="match status" value="1"/>
</dbReference>
<gene>
    <name evidence="4" type="ORF">ACFPU1_10270</name>
</gene>
<evidence type="ECO:0000313" key="5">
    <source>
        <dbReference type="Proteomes" id="UP001596142"/>
    </source>
</evidence>
<organism evidence="4 5">
    <name type="scientific">Thalassorhabdus alkalitolerans</name>
    <dbReference type="NCBI Taxonomy" id="2282697"/>
    <lineage>
        <taxon>Bacteria</taxon>
        <taxon>Bacillati</taxon>
        <taxon>Bacillota</taxon>
        <taxon>Bacilli</taxon>
        <taxon>Bacillales</taxon>
        <taxon>Bacillaceae</taxon>
        <taxon>Thalassorhabdus</taxon>
    </lineage>
</organism>
<name>A0ABW0YL58_9BACI</name>
<proteinExistence type="predicted"/>
<dbReference type="InterPro" id="IPR010981">
    <property type="entry name" value="SinR/SinI_dimer_dom"/>
</dbReference>
<dbReference type="InterPro" id="IPR036281">
    <property type="entry name" value="SinR/SinI_dimer_dom_sf"/>
</dbReference>
<dbReference type="InterPro" id="IPR010982">
    <property type="entry name" value="Lambda_DNA-bd_dom_sf"/>
</dbReference>
<dbReference type="Gene3D" id="1.10.260.40">
    <property type="entry name" value="lambda repressor-like DNA-binding domains"/>
    <property type="match status" value="1"/>
</dbReference>
<dbReference type="PROSITE" id="PS51500">
    <property type="entry name" value="SIN"/>
    <property type="match status" value="1"/>
</dbReference>
<dbReference type="InterPro" id="IPR001387">
    <property type="entry name" value="Cro/C1-type_HTH"/>
</dbReference>
<feature type="domain" description="Sin" evidence="3">
    <location>
        <begin position="67"/>
        <end position="105"/>
    </location>
</feature>
<dbReference type="PANTHER" id="PTHR46797:SF1">
    <property type="entry name" value="METHYLPHOSPHONATE SYNTHASE"/>
    <property type="match status" value="1"/>
</dbReference>
<dbReference type="PANTHER" id="PTHR46797">
    <property type="entry name" value="HTH-TYPE TRANSCRIPTIONAL REGULATOR"/>
    <property type="match status" value="1"/>
</dbReference>
<reference evidence="5" key="1">
    <citation type="journal article" date="2019" name="Int. J. Syst. Evol. Microbiol.">
        <title>The Global Catalogue of Microorganisms (GCM) 10K type strain sequencing project: providing services to taxonomists for standard genome sequencing and annotation.</title>
        <authorList>
            <consortium name="The Broad Institute Genomics Platform"/>
            <consortium name="The Broad Institute Genome Sequencing Center for Infectious Disease"/>
            <person name="Wu L."/>
            <person name="Ma J."/>
        </authorList>
    </citation>
    <scope>NUCLEOTIDE SEQUENCE [LARGE SCALE GENOMIC DNA]</scope>
    <source>
        <strain evidence="5">CECT 7184</strain>
    </source>
</reference>
<accession>A0ABW0YL58</accession>
<keyword evidence="1" id="KW-0238">DNA-binding</keyword>
<dbReference type="RefSeq" id="WP_054637255.1">
    <property type="nucleotide sequence ID" value="NZ_JBHSOZ010000004.1"/>
</dbReference>
<feature type="domain" description="HTH cro/C1-type" evidence="2">
    <location>
        <begin position="6"/>
        <end position="61"/>
    </location>
</feature>